<name>A0A368NK13_9GAMM</name>
<dbReference type="SFLD" id="SFLDS00003">
    <property type="entry name" value="Haloacid_Dehalogenase"/>
    <property type="match status" value="1"/>
</dbReference>
<dbReference type="PROSITE" id="PS01228">
    <property type="entry name" value="COF_1"/>
    <property type="match status" value="1"/>
</dbReference>
<evidence type="ECO:0000256" key="2">
    <source>
        <dbReference type="ARBA" id="ARBA00022723"/>
    </source>
</evidence>
<dbReference type="PROSITE" id="PS01229">
    <property type="entry name" value="COF_2"/>
    <property type="match status" value="1"/>
</dbReference>
<keyword evidence="7" id="KW-1185">Reference proteome</keyword>
<reference evidence="6 7" key="1">
    <citation type="submission" date="2018-07" db="EMBL/GenBank/DDBJ databases">
        <title>Corallincola holothuriorum sp. nov., a new facultative anaerobe isolated from sea cucumber Apostichopus japonicus.</title>
        <authorList>
            <person name="Xia H."/>
        </authorList>
    </citation>
    <scope>NUCLEOTIDE SEQUENCE [LARGE SCALE GENOMIC DNA]</scope>
    <source>
        <strain evidence="6 7">C4</strain>
    </source>
</reference>
<keyword evidence="4" id="KW-0460">Magnesium</keyword>
<organism evidence="6 7">
    <name type="scientific">Corallincola holothuriorum</name>
    <dbReference type="NCBI Taxonomy" id="2282215"/>
    <lineage>
        <taxon>Bacteria</taxon>
        <taxon>Pseudomonadati</taxon>
        <taxon>Pseudomonadota</taxon>
        <taxon>Gammaproteobacteria</taxon>
        <taxon>Alteromonadales</taxon>
        <taxon>Psychromonadaceae</taxon>
        <taxon>Corallincola</taxon>
    </lineage>
</organism>
<dbReference type="Pfam" id="PF08282">
    <property type="entry name" value="Hydrolase_3"/>
    <property type="match status" value="1"/>
</dbReference>
<dbReference type="InterPro" id="IPR000150">
    <property type="entry name" value="Cof"/>
</dbReference>
<dbReference type="CDD" id="cd07516">
    <property type="entry name" value="HAD_Pase"/>
    <property type="match status" value="1"/>
</dbReference>
<dbReference type="GO" id="GO:0000287">
    <property type="term" value="F:magnesium ion binding"/>
    <property type="evidence" value="ECO:0007669"/>
    <property type="project" value="UniProtKB-ARBA"/>
</dbReference>
<dbReference type="PANTHER" id="PTHR47267:SF4">
    <property type="entry name" value="PYRIDOXAL PHOSPHATE PHOSPHATASE YIGL"/>
    <property type="match status" value="1"/>
</dbReference>
<dbReference type="InterPro" id="IPR023214">
    <property type="entry name" value="HAD_sf"/>
</dbReference>
<comment type="cofactor">
    <cofactor evidence="1">
        <name>Mg(2+)</name>
        <dbReference type="ChEBI" id="CHEBI:18420"/>
    </cofactor>
</comment>
<comment type="caution">
    <text evidence="6">The sequence shown here is derived from an EMBL/GenBank/DDBJ whole genome shotgun (WGS) entry which is preliminary data.</text>
</comment>
<keyword evidence="3 6" id="KW-0378">Hydrolase</keyword>
<proteinExistence type="inferred from homology"/>
<sequence length="273" mass="30448">MLLRSTMMIKAIVSDLDGTLLNDHHTVGDYTQRVLNALTQEKGMKLILASGRHWADVEMIRQKLNMEIFLITSNGSRVHNREGQCIFRHDIPAPLVESLLQEQFSDNIKINIYQDDNWWVTRPHPEILEFHKDSGFKYQIVAHEKLPTSNVAKLFWLGEHEELLALESRLKATHGDALSIAFSLPICLEVMAGGVSKGEALKVVMDAKGLTSDQVVAFGDGLNDQQLLEVAGHGAIMANGSDELKRRLPGLPVIGSHVDEAVAHYLSEHFLSQ</sequence>
<dbReference type="InterPro" id="IPR036412">
    <property type="entry name" value="HAD-like_sf"/>
</dbReference>
<evidence type="ECO:0000313" key="7">
    <source>
        <dbReference type="Proteomes" id="UP000252558"/>
    </source>
</evidence>
<dbReference type="EMBL" id="QPID01000003">
    <property type="protein sequence ID" value="RCU50947.1"/>
    <property type="molecule type" value="Genomic_DNA"/>
</dbReference>
<gene>
    <name evidence="6" type="ORF">DU002_06380</name>
</gene>
<dbReference type="NCBIfam" id="TIGR00099">
    <property type="entry name" value="Cof-subfamily"/>
    <property type="match status" value="1"/>
</dbReference>
<evidence type="ECO:0000256" key="3">
    <source>
        <dbReference type="ARBA" id="ARBA00022801"/>
    </source>
</evidence>
<evidence type="ECO:0000256" key="4">
    <source>
        <dbReference type="ARBA" id="ARBA00022842"/>
    </source>
</evidence>
<keyword evidence="2" id="KW-0479">Metal-binding</keyword>
<dbReference type="NCBIfam" id="TIGR01484">
    <property type="entry name" value="HAD-SF-IIB"/>
    <property type="match status" value="1"/>
</dbReference>
<evidence type="ECO:0000256" key="1">
    <source>
        <dbReference type="ARBA" id="ARBA00001946"/>
    </source>
</evidence>
<dbReference type="Proteomes" id="UP000252558">
    <property type="component" value="Unassembled WGS sequence"/>
</dbReference>
<dbReference type="Gene3D" id="3.40.50.1000">
    <property type="entry name" value="HAD superfamily/HAD-like"/>
    <property type="match status" value="1"/>
</dbReference>
<dbReference type="Gene3D" id="3.30.1240.10">
    <property type="match status" value="1"/>
</dbReference>
<protein>
    <submittedName>
        <fullName evidence="6">Cof-type HAD-IIB family hydrolase</fullName>
    </submittedName>
</protein>
<accession>A0A368NK13</accession>
<dbReference type="PANTHER" id="PTHR47267">
    <property type="match status" value="1"/>
</dbReference>
<comment type="similarity">
    <text evidence="5">Belongs to the HAD-like hydrolase superfamily. Cof family.</text>
</comment>
<dbReference type="InterPro" id="IPR006379">
    <property type="entry name" value="HAD-SF_hydro_IIB"/>
</dbReference>
<evidence type="ECO:0000313" key="6">
    <source>
        <dbReference type="EMBL" id="RCU50947.1"/>
    </source>
</evidence>
<dbReference type="SUPFAM" id="SSF56784">
    <property type="entry name" value="HAD-like"/>
    <property type="match status" value="1"/>
</dbReference>
<dbReference type="AlphaFoldDB" id="A0A368NK13"/>
<dbReference type="SFLD" id="SFLDG01140">
    <property type="entry name" value="C2.B:_Phosphomannomutase_and_P"/>
    <property type="match status" value="1"/>
</dbReference>
<evidence type="ECO:0000256" key="5">
    <source>
        <dbReference type="ARBA" id="ARBA00034778"/>
    </source>
</evidence>
<dbReference type="GO" id="GO:0016791">
    <property type="term" value="F:phosphatase activity"/>
    <property type="evidence" value="ECO:0007669"/>
    <property type="project" value="UniProtKB-ARBA"/>
</dbReference>